<evidence type="ECO:0000256" key="3">
    <source>
        <dbReference type="ARBA" id="ARBA00022679"/>
    </source>
</evidence>
<dbReference type="InterPro" id="IPR058980">
    <property type="entry name" value="Glyco_transf_N"/>
</dbReference>
<dbReference type="InterPro" id="IPR035595">
    <property type="entry name" value="UDP_glycos_trans_CS"/>
</dbReference>
<dbReference type="AlphaFoldDB" id="I1M053"/>
<evidence type="ECO:0000313" key="8">
    <source>
        <dbReference type="EnsemblPlants" id="KRH20372"/>
    </source>
</evidence>
<dbReference type="Pfam" id="PF00201">
    <property type="entry name" value="UDPGT"/>
    <property type="match status" value="1"/>
</dbReference>
<dbReference type="InterPro" id="IPR002213">
    <property type="entry name" value="UDP_glucos_trans"/>
</dbReference>
<dbReference type="GO" id="GO:0032787">
    <property type="term" value="P:monocarboxylic acid metabolic process"/>
    <property type="evidence" value="ECO:0007669"/>
    <property type="project" value="UniProtKB-ARBA"/>
</dbReference>
<keyword evidence="3 4" id="KW-0808">Transferase</keyword>
<dbReference type="SUPFAM" id="SSF53756">
    <property type="entry name" value="UDP-Glycosyltransferase/glycogen phosphorylase"/>
    <property type="match status" value="1"/>
</dbReference>
<dbReference type="GeneID" id="100781199"/>
<proteinExistence type="inferred from homology"/>
<feature type="domain" description="Glycosyltransferase N-terminal" evidence="6">
    <location>
        <begin position="10"/>
        <end position="60"/>
    </location>
</feature>
<dbReference type="GO" id="GO:0080044">
    <property type="term" value="F:quercetin 7-O-glucosyltransferase activity"/>
    <property type="evidence" value="ECO:0000318"/>
    <property type="project" value="GO_Central"/>
</dbReference>
<dbReference type="Proteomes" id="UP000008827">
    <property type="component" value="Chromosome 13"/>
</dbReference>
<dbReference type="PROSITE" id="PS00375">
    <property type="entry name" value="UDPGT"/>
    <property type="match status" value="1"/>
</dbReference>
<name>I1M053_SOYBN</name>
<protein>
    <recommendedName>
        <fullName evidence="5">Glycosyltransferase</fullName>
        <ecNumber evidence="5">2.4.1.-</ecNumber>
    </recommendedName>
</protein>
<dbReference type="EC" id="2.4.1.-" evidence="5"/>
<evidence type="ECO:0000256" key="4">
    <source>
        <dbReference type="RuleBase" id="RU003718"/>
    </source>
</evidence>
<dbReference type="FunFam" id="3.40.50.2000:FF:000019">
    <property type="entry name" value="Glycosyltransferase"/>
    <property type="match status" value="1"/>
</dbReference>
<gene>
    <name evidence="8" type="primary">LOC100781199</name>
    <name evidence="7" type="ORF">GLYMA_13G173900</name>
</gene>
<dbReference type="HOGENOM" id="CLU_001724_0_1_1"/>
<organism evidence="7">
    <name type="scientific">Glycine max</name>
    <name type="common">Soybean</name>
    <name type="synonym">Glycine hispida</name>
    <dbReference type="NCBI Taxonomy" id="3847"/>
    <lineage>
        <taxon>Eukaryota</taxon>
        <taxon>Viridiplantae</taxon>
        <taxon>Streptophyta</taxon>
        <taxon>Embryophyta</taxon>
        <taxon>Tracheophyta</taxon>
        <taxon>Spermatophyta</taxon>
        <taxon>Magnoliopsida</taxon>
        <taxon>eudicotyledons</taxon>
        <taxon>Gunneridae</taxon>
        <taxon>Pentapetalae</taxon>
        <taxon>rosids</taxon>
        <taxon>fabids</taxon>
        <taxon>Fabales</taxon>
        <taxon>Fabaceae</taxon>
        <taxon>Papilionoideae</taxon>
        <taxon>50 kb inversion clade</taxon>
        <taxon>NPAAA clade</taxon>
        <taxon>indigoferoid/millettioid clade</taxon>
        <taxon>Phaseoleae</taxon>
        <taxon>Glycine</taxon>
        <taxon>Glycine subgen. Soja</taxon>
    </lineage>
</organism>
<dbReference type="EMBL" id="CM000846">
    <property type="protein sequence ID" value="KRH20372.1"/>
    <property type="molecule type" value="Genomic_DNA"/>
</dbReference>
<dbReference type="SMR" id="I1M053"/>
<dbReference type="Pfam" id="PF26168">
    <property type="entry name" value="Glyco_transf_N"/>
    <property type="match status" value="1"/>
</dbReference>
<dbReference type="OrthoDB" id="5835829at2759"/>
<dbReference type="Gramene" id="KRH20372">
    <property type="protein sequence ID" value="KRH20372"/>
    <property type="gene ID" value="GLYMA_13G173900"/>
</dbReference>
<dbReference type="GO" id="GO:0005737">
    <property type="term" value="C:cytoplasm"/>
    <property type="evidence" value="ECO:0000318"/>
    <property type="project" value="GO_Central"/>
</dbReference>
<reference evidence="7" key="3">
    <citation type="submission" date="2018-07" db="EMBL/GenBank/DDBJ databases">
        <title>WGS assembly of Glycine max.</title>
        <authorList>
            <person name="Schmutz J."/>
            <person name="Cannon S."/>
            <person name="Schlueter J."/>
            <person name="Ma J."/>
            <person name="Mitros T."/>
            <person name="Nelson W."/>
            <person name="Hyten D."/>
            <person name="Song Q."/>
            <person name="Thelen J."/>
            <person name="Cheng J."/>
            <person name="Xu D."/>
            <person name="Hellsten U."/>
            <person name="May G."/>
            <person name="Yu Y."/>
            <person name="Sakurai T."/>
            <person name="Umezawa T."/>
            <person name="Bhattacharyya M."/>
            <person name="Sandhu D."/>
            <person name="Valliyodan B."/>
            <person name="Lindquist E."/>
            <person name="Peto M."/>
            <person name="Grant D."/>
            <person name="Shu S."/>
            <person name="Goodstein D."/>
            <person name="Barry K."/>
            <person name="Futrell-Griggs M."/>
            <person name="Abernathy B."/>
            <person name="Du J."/>
            <person name="Tian Z."/>
            <person name="Zhu L."/>
            <person name="Gill N."/>
            <person name="Joshi T."/>
            <person name="Libault M."/>
            <person name="Sethuraman A."/>
            <person name="Zhang X."/>
            <person name="Shinozaki K."/>
            <person name="Nguyen H."/>
            <person name="Wing R."/>
            <person name="Cregan P."/>
            <person name="Specht J."/>
            <person name="Grimwood J."/>
            <person name="Rokhsar D."/>
            <person name="Stacey G."/>
            <person name="Shoemaker R."/>
            <person name="Jackson S."/>
        </authorList>
    </citation>
    <scope>NUCLEOTIDE SEQUENCE</scope>
    <source>
        <tissue evidence="7">Callus</tissue>
    </source>
</reference>
<evidence type="ECO:0000256" key="1">
    <source>
        <dbReference type="ARBA" id="ARBA00009995"/>
    </source>
</evidence>
<reference evidence="8" key="2">
    <citation type="submission" date="2018-02" db="UniProtKB">
        <authorList>
            <consortium name="EnsemblPlants"/>
        </authorList>
    </citation>
    <scope>IDENTIFICATION</scope>
    <source>
        <strain evidence="8">Williams 82</strain>
    </source>
</reference>
<dbReference type="eggNOG" id="KOG1192">
    <property type="taxonomic scope" value="Eukaryota"/>
</dbReference>
<evidence type="ECO:0000313" key="9">
    <source>
        <dbReference type="Proteomes" id="UP000008827"/>
    </source>
</evidence>
<dbReference type="RefSeq" id="XP_003541519.1">
    <property type="nucleotide sequence ID" value="XM_003541471.5"/>
</dbReference>
<evidence type="ECO:0000256" key="5">
    <source>
        <dbReference type="RuleBase" id="RU362057"/>
    </source>
</evidence>
<dbReference type="KEGG" id="gmx:100781199"/>
<dbReference type="FunFam" id="3.40.50.2000:FF:000057">
    <property type="entry name" value="Glycosyltransferase"/>
    <property type="match status" value="1"/>
</dbReference>
<keyword evidence="9" id="KW-1185">Reference proteome</keyword>
<reference evidence="7 8" key="1">
    <citation type="journal article" date="2010" name="Nature">
        <title>Genome sequence of the palaeopolyploid soybean.</title>
        <authorList>
            <person name="Schmutz J."/>
            <person name="Cannon S.B."/>
            <person name="Schlueter J."/>
            <person name="Ma J."/>
            <person name="Mitros T."/>
            <person name="Nelson W."/>
            <person name="Hyten D.L."/>
            <person name="Song Q."/>
            <person name="Thelen J.J."/>
            <person name="Cheng J."/>
            <person name="Xu D."/>
            <person name="Hellsten U."/>
            <person name="May G.D."/>
            <person name="Yu Y."/>
            <person name="Sakurai T."/>
            <person name="Umezawa T."/>
            <person name="Bhattacharyya M.K."/>
            <person name="Sandhu D."/>
            <person name="Valliyodan B."/>
            <person name="Lindquist E."/>
            <person name="Peto M."/>
            <person name="Grant D."/>
            <person name="Shu S."/>
            <person name="Goodstein D."/>
            <person name="Barry K."/>
            <person name="Futrell-Griggs M."/>
            <person name="Abernathy B."/>
            <person name="Du J."/>
            <person name="Tian Z."/>
            <person name="Zhu L."/>
            <person name="Gill N."/>
            <person name="Joshi T."/>
            <person name="Libault M."/>
            <person name="Sethuraman A."/>
            <person name="Zhang X.-C."/>
            <person name="Shinozaki K."/>
            <person name="Nguyen H.T."/>
            <person name="Wing R.A."/>
            <person name="Cregan P."/>
            <person name="Specht J."/>
            <person name="Grimwood J."/>
            <person name="Rokhsar D."/>
            <person name="Stacey G."/>
            <person name="Shoemaker R.C."/>
            <person name="Jackson S.A."/>
        </authorList>
    </citation>
    <scope>NUCLEOTIDE SEQUENCE [LARGE SCALE GENOMIC DNA]</scope>
    <source>
        <strain evidence="8">cv. Williams 82</strain>
        <tissue evidence="7">Callus</tissue>
    </source>
</reference>
<keyword evidence="2 4" id="KW-0328">Glycosyltransferase</keyword>
<dbReference type="OMA" id="MSEIMEG"/>
<dbReference type="CDD" id="cd03784">
    <property type="entry name" value="GT1_Gtf-like"/>
    <property type="match status" value="1"/>
</dbReference>
<evidence type="ECO:0000313" key="7">
    <source>
        <dbReference type="EMBL" id="KRH20372.1"/>
    </source>
</evidence>
<dbReference type="Gene3D" id="3.40.50.2000">
    <property type="entry name" value="Glycogen Phosphorylase B"/>
    <property type="match status" value="2"/>
</dbReference>
<dbReference type="PaxDb" id="3847-GLYMA13G24230.1"/>
<accession>I1M053</accession>
<dbReference type="PANTHER" id="PTHR11926:SF1545">
    <property type="entry name" value="GLYCOSYLTRANSFERASE"/>
    <property type="match status" value="1"/>
</dbReference>
<evidence type="ECO:0000259" key="6">
    <source>
        <dbReference type="Pfam" id="PF26168"/>
    </source>
</evidence>
<comment type="similarity">
    <text evidence="1 4">Belongs to the UDP-glycosyltransferase family.</text>
</comment>
<evidence type="ECO:0000256" key="2">
    <source>
        <dbReference type="ARBA" id="ARBA00022676"/>
    </source>
</evidence>
<sequence>MEKKSKAKRVHCLVLAYPAQGHTNPMLQFSKLLQHEGVRVTFVSTVFHCKNMKKLPPGISLETISDGFDSGRIGEAKSLRVYLDQFWQVGPKTLVELLEKLNGSSGHPIDCLVYDSFMPWALEVARSFGIVGVVFLTQNMAVNSIYYHVHLGKLQAPLKEEEISLPALPQLQLGDMPSFFFNYVEHPVFLDFLVGQFSNIDKADWIICNSFYELEKEVADWTMKIWPKFRTIGPSIPSMFLDKQTQDDEDYGVAQFTSEECIKWLDDKIKESVIYVSFGSMAILSEEQIEELAYGLRDSESYFLWVVRASEETKLPKNFEKKSEKGLVVSWCSQLKVLAHEAVGCFVTHCGWNSTLEALSLGVPMVAIPQEADQSTNAKHIEDVWKVGIKASVDEKHVVRREVLKRCTREVMDSERGEEMKRNAMQLKTLAANVVGEGGSSHRNITEFVNSLFHL</sequence>
<dbReference type="PANTHER" id="PTHR11926">
    <property type="entry name" value="GLUCOSYL/GLUCURONOSYL TRANSFERASES"/>
    <property type="match status" value="1"/>
</dbReference>
<dbReference type="EnsemblPlants" id="KRH20372">
    <property type="protein sequence ID" value="KRH20372"/>
    <property type="gene ID" value="GLYMA_13G173900"/>
</dbReference>
<dbReference type="GO" id="GO:0080043">
    <property type="term" value="F:quercetin 3-O-glucosyltransferase activity"/>
    <property type="evidence" value="ECO:0000318"/>
    <property type="project" value="GO_Central"/>
</dbReference>